<keyword evidence="2" id="KW-0812">Transmembrane</keyword>
<reference evidence="4 5" key="1">
    <citation type="journal article" date="2023" name="BMC Biol.">
        <title>The compact genome of the sponge Oopsacas minuta (Hexactinellida) is lacking key metazoan core genes.</title>
        <authorList>
            <person name="Santini S."/>
            <person name="Schenkelaars Q."/>
            <person name="Jourda C."/>
            <person name="Duchesne M."/>
            <person name="Belahbib H."/>
            <person name="Rocher C."/>
            <person name="Selva M."/>
            <person name="Riesgo A."/>
            <person name="Vervoort M."/>
            <person name="Leys S.P."/>
            <person name="Kodjabachian L."/>
            <person name="Le Bivic A."/>
            <person name="Borchiellini C."/>
            <person name="Claverie J.M."/>
            <person name="Renard E."/>
        </authorList>
    </citation>
    <scope>NUCLEOTIDE SEQUENCE [LARGE SCALE GENOMIC DNA]</scope>
    <source>
        <strain evidence="4">SPO-2</strain>
    </source>
</reference>
<dbReference type="Proteomes" id="UP001165289">
    <property type="component" value="Unassembled WGS sequence"/>
</dbReference>
<dbReference type="InterPro" id="IPR052126">
    <property type="entry name" value="Spindle_Org/Thrombomodulin"/>
</dbReference>
<dbReference type="PANTHER" id="PTHR24036:SF5">
    <property type="entry name" value="THROMBOMODULIN"/>
    <property type="match status" value="1"/>
</dbReference>
<evidence type="ECO:0000256" key="2">
    <source>
        <dbReference type="SAM" id="Phobius"/>
    </source>
</evidence>
<protein>
    <submittedName>
        <fullName evidence="4">Protein Skeletor, isoforms D/E-like</fullName>
    </submittedName>
</protein>
<keyword evidence="2" id="KW-0472">Membrane</keyword>
<keyword evidence="5" id="KW-1185">Reference proteome</keyword>
<evidence type="ECO:0000313" key="5">
    <source>
        <dbReference type="Proteomes" id="UP001165289"/>
    </source>
</evidence>
<organism evidence="4 5">
    <name type="scientific">Oopsacas minuta</name>
    <dbReference type="NCBI Taxonomy" id="111878"/>
    <lineage>
        <taxon>Eukaryota</taxon>
        <taxon>Metazoa</taxon>
        <taxon>Porifera</taxon>
        <taxon>Hexactinellida</taxon>
        <taxon>Hexasterophora</taxon>
        <taxon>Lyssacinosida</taxon>
        <taxon>Leucopsacidae</taxon>
        <taxon>Oopsacas</taxon>
    </lineage>
</organism>
<comment type="caution">
    <text evidence="4">The sequence shown here is derived from an EMBL/GenBank/DDBJ whole genome shotgun (WGS) entry which is preliminary data.</text>
</comment>
<keyword evidence="2" id="KW-1133">Transmembrane helix</keyword>
<gene>
    <name evidence="4" type="ORF">LOD99_13495</name>
</gene>
<dbReference type="Pfam" id="PF25489">
    <property type="entry name" value="At5g54830"/>
    <property type="match status" value="1"/>
</dbReference>
<sequence>MHATGDRASTGSPIQIDFSAESTCPIFQCPITPPVAVTPWDIPPICIDDDSDPIEAYIGYTGGEQGYTAITGKIGLDVAWYLNGLLIPEVYIKRGSKVVFFVNGGNNETIESQNHPLYITSSKEGALYAHPRSSETVYGPPTTGEFCMWEETAGNGDQFDPWSDYKATLESSCGNGITSSVIQWQTDENTPDMAYYQCAAHHNLGWKIYIVDDLSECPGSAGYLTLPFSLLTLIAVLLTVLYGF</sequence>
<dbReference type="AlphaFoldDB" id="A0AAV7KJR7"/>
<keyword evidence="1" id="KW-0677">Repeat</keyword>
<evidence type="ECO:0000259" key="3">
    <source>
        <dbReference type="Pfam" id="PF25489"/>
    </source>
</evidence>
<accession>A0AAV7KJR7</accession>
<evidence type="ECO:0000313" key="4">
    <source>
        <dbReference type="EMBL" id="KAI6661622.1"/>
    </source>
</evidence>
<feature type="domain" description="At5g54830-like" evidence="3">
    <location>
        <begin position="178"/>
        <end position="212"/>
    </location>
</feature>
<dbReference type="InterPro" id="IPR057443">
    <property type="entry name" value="At5g54830-like"/>
</dbReference>
<proteinExistence type="predicted"/>
<feature type="transmembrane region" description="Helical" evidence="2">
    <location>
        <begin position="221"/>
        <end position="242"/>
    </location>
</feature>
<dbReference type="EMBL" id="JAKMXF010000011">
    <property type="protein sequence ID" value="KAI6661622.1"/>
    <property type="molecule type" value="Genomic_DNA"/>
</dbReference>
<name>A0AAV7KJR7_9METZ</name>
<dbReference type="PANTHER" id="PTHR24036">
    <property type="entry name" value="SKELETOR-RELATED"/>
    <property type="match status" value="1"/>
</dbReference>
<evidence type="ECO:0000256" key="1">
    <source>
        <dbReference type="ARBA" id="ARBA00022737"/>
    </source>
</evidence>